<gene>
    <name evidence="1" type="ORF">EDC91_10445</name>
</gene>
<keyword evidence="2" id="KW-1185">Reference proteome</keyword>
<accession>A0A4R2FF85</accession>
<evidence type="ECO:0000313" key="2">
    <source>
        <dbReference type="Proteomes" id="UP000294832"/>
    </source>
</evidence>
<sequence>MRLCRNWRVLVVKGLHYLADFKILYKVCRHIVNSWLSDGNRWLLSCAQLFTGYDVVNLDVKERLYGYLGFGNDTGP</sequence>
<dbReference type="AlphaFoldDB" id="A0A4R2FF85"/>
<protein>
    <submittedName>
        <fullName evidence="1">Uncharacterized protein</fullName>
    </submittedName>
</protein>
<evidence type="ECO:0000313" key="1">
    <source>
        <dbReference type="EMBL" id="TCN87913.1"/>
    </source>
</evidence>
<proteinExistence type="predicted"/>
<dbReference type="EMBL" id="SLWF01000004">
    <property type="protein sequence ID" value="TCN87913.1"/>
    <property type="molecule type" value="Genomic_DNA"/>
</dbReference>
<reference evidence="1 2" key="1">
    <citation type="submission" date="2019-03" db="EMBL/GenBank/DDBJ databases">
        <title>Freshwater and sediment microbial communities from various areas in North America, analyzing microbe dynamics in response to fracking.</title>
        <authorList>
            <person name="Lamendella R."/>
        </authorList>
    </citation>
    <scope>NUCLEOTIDE SEQUENCE [LARGE SCALE GENOMIC DNA]</scope>
    <source>
        <strain evidence="1 2">74A</strain>
    </source>
</reference>
<name>A0A4R2FF85_9GAMM</name>
<dbReference type="Proteomes" id="UP000294832">
    <property type="component" value="Unassembled WGS sequence"/>
</dbReference>
<organism evidence="1 2">
    <name type="scientific">Shewanella fodinae</name>
    <dbReference type="NCBI Taxonomy" id="552357"/>
    <lineage>
        <taxon>Bacteria</taxon>
        <taxon>Pseudomonadati</taxon>
        <taxon>Pseudomonadota</taxon>
        <taxon>Gammaproteobacteria</taxon>
        <taxon>Alteromonadales</taxon>
        <taxon>Shewanellaceae</taxon>
        <taxon>Shewanella</taxon>
    </lineage>
</organism>
<comment type="caution">
    <text evidence="1">The sequence shown here is derived from an EMBL/GenBank/DDBJ whole genome shotgun (WGS) entry which is preliminary data.</text>
</comment>